<accession>A0ACD1AGZ4</accession>
<name>A0ACD1AGZ4_9FIRM</name>
<organism evidence="1 2">
    <name type="scientific">Anoxybacterium hadale</name>
    <dbReference type="NCBI Taxonomy" id="3408580"/>
    <lineage>
        <taxon>Bacteria</taxon>
        <taxon>Bacillati</taxon>
        <taxon>Bacillota</taxon>
        <taxon>Clostridia</taxon>
        <taxon>Peptostreptococcales</taxon>
        <taxon>Anaerovoracaceae</taxon>
        <taxon>Anoxybacterium</taxon>
    </lineage>
</organism>
<reference evidence="1" key="1">
    <citation type="submission" date="2019-08" db="EMBL/GenBank/DDBJ databases">
        <title>Genome sequence of Clostridiales bacterium MT110.</title>
        <authorList>
            <person name="Cao J."/>
        </authorList>
    </citation>
    <scope>NUCLEOTIDE SEQUENCE</scope>
    <source>
        <strain evidence="1">MT110</strain>
    </source>
</reference>
<dbReference type="Proteomes" id="UP000594014">
    <property type="component" value="Chromosome"/>
</dbReference>
<sequence length="417" mass="47506">MQNEGYRAILAGVQLDQDISYSMKELWSLAEAAGVDVAGEMIQNKERPNTATYIGKGKVDELAELCQNMEVDTVIFNDELSGMQLRNLEERLNVRVIDRTILILDIFASRAVSREGKLQVELAQLKYRMPRLTGFGKSLSRLGGGIGTRGPGEKKLETDRRHISKRMDEIKRELAEVKNNRTTQRARRQKNEIPVVALVGYTNAGKSALMNRLLSFTDKEEKSVFEKDMLFATLDTAQRNIKLETNQEFILVDTVGFVSKLPHSLVKAFKATLEEVNYADLLLHVVDASYSDHDFHISVTNQVLKEIGAAEKDRLMVYNKIDIAEDITLPSNGEENLYISATRGDNIEQLVDRIKEKIFSDRTVVKMLIPYDRGDISSYLCEKARVDTMEYRNEGTYFEVEISRKDYGRLEQFLLLE</sequence>
<protein>
    <submittedName>
        <fullName evidence="1">GTPase HflX</fullName>
    </submittedName>
</protein>
<keyword evidence="2" id="KW-1185">Reference proteome</keyword>
<evidence type="ECO:0000313" key="2">
    <source>
        <dbReference type="Proteomes" id="UP000594014"/>
    </source>
</evidence>
<dbReference type="EMBL" id="CP042469">
    <property type="protein sequence ID" value="QOX65813.1"/>
    <property type="molecule type" value="Genomic_DNA"/>
</dbReference>
<gene>
    <name evidence="1" type="primary">hflX</name>
    <name evidence="1" type="ORF">FRZ06_03385</name>
</gene>
<proteinExistence type="predicted"/>
<evidence type="ECO:0000313" key="1">
    <source>
        <dbReference type="EMBL" id="QOX65813.1"/>
    </source>
</evidence>